<name>A0A6J5T9D7_9CAUD</name>
<reference evidence="1" key="1">
    <citation type="submission" date="2020-05" db="EMBL/GenBank/DDBJ databases">
        <authorList>
            <person name="Chiriac C."/>
            <person name="Salcher M."/>
            <person name="Ghai R."/>
            <person name="Kavagutti S V."/>
        </authorList>
    </citation>
    <scope>NUCLEOTIDE SEQUENCE</scope>
</reference>
<proteinExistence type="predicted"/>
<sequence length="55" mass="6387">MFWCADSICGSCHLVVTDYGDEVEFELRTLDDREFIESALLNKEEALELVQFLKD</sequence>
<gene>
    <name evidence="1" type="ORF">UFOVP67_65</name>
</gene>
<accession>A0A6J5T9D7</accession>
<protein>
    <submittedName>
        <fullName evidence="1">Uncharacterized protein</fullName>
    </submittedName>
</protein>
<organism evidence="1">
    <name type="scientific">uncultured Caudovirales phage</name>
    <dbReference type="NCBI Taxonomy" id="2100421"/>
    <lineage>
        <taxon>Viruses</taxon>
        <taxon>Duplodnaviria</taxon>
        <taxon>Heunggongvirae</taxon>
        <taxon>Uroviricota</taxon>
        <taxon>Caudoviricetes</taxon>
        <taxon>Peduoviridae</taxon>
        <taxon>Maltschvirus</taxon>
        <taxon>Maltschvirus maltsch</taxon>
    </lineage>
</organism>
<evidence type="ECO:0000313" key="1">
    <source>
        <dbReference type="EMBL" id="CAB4241372.1"/>
    </source>
</evidence>
<dbReference type="EMBL" id="LR797823">
    <property type="protein sequence ID" value="CAB4241372.1"/>
    <property type="molecule type" value="Genomic_DNA"/>
</dbReference>